<comment type="subcellular location">
    <subcellularLocation>
        <location evidence="1">Nucleus</location>
    </subcellularLocation>
</comment>
<dbReference type="PROSITE" id="PS50157">
    <property type="entry name" value="ZINC_FINGER_C2H2_2"/>
    <property type="match status" value="1"/>
</dbReference>
<dbReference type="EMBL" id="LEKV01004558">
    <property type="protein sequence ID" value="KVH94330.1"/>
    <property type="molecule type" value="Genomic_DNA"/>
</dbReference>
<dbReference type="Gene3D" id="3.30.160.60">
    <property type="entry name" value="Classic Zinc Finger"/>
    <property type="match status" value="1"/>
</dbReference>
<dbReference type="Gramene" id="KVH94330">
    <property type="protein sequence ID" value="KVH94330"/>
    <property type="gene ID" value="Ccrd_003617"/>
</dbReference>
<feature type="compositionally biased region" description="Low complexity" evidence="9">
    <location>
        <begin position="69"/>
        <end position="84"/>
    </location>
</feature>
<feature type="domain" description="C2H2-type" evidence="10">
    <location>
        <begin position="39"/>
        <end position="66"/>
    </location>
</feature>
<evidence type="ECO:0000256" key="9">
    <source>
        <dbReference type="SAM" id="MobiDB-lite"/>
    </source>
</evidence>
<dbReference type="PANTHER" id="PTHR45801">
    <property type="entry name" value="OS07G0101800 PROTEIN"/>
    <property type="match status" value="1"/>
</dbReference>
<keyword evidence="3 8" id="KW-0863">Zinc-finger</keyword>
<dbReference type="GO" id="GO:0008270">
    <property type="term" value="F:zinc ion binding"/>
    <property type="evidence" value="ECO:0007669"/>
    <property type="project" value="UniProtKB-KW"/>
</dbReference>
<keyword evidence="2" id="KW-0479">Metal-binding</keyword>
<evidence type="ECO:0000259" key="10">
    <source>
        <dbReference type="PROSITE" id="PS50157"/>
    </source>
</evidence>
<evidence type="ECO:0000313" key="12">
    <source>
        <dbReference type="Proteomes" id="UP000243975"/>
    </source>
</evidence>
<evidence type="ECO:0000256" key="2">
    <source>
        <dbReference type="ARBA" id="ARBA00022723"/>
    </source>
</evidence>
<organism evidence="11 12">
    <name type="scientific">Cynara cardunculus var. scolymus</name>
    <name type="common">Globe artichoke</name>
    <name type="synonym">Cynara scolymus</name>
    <dbReference type="NCBI Taxonomy" id="59895"/>
    <lineage>
        <taxon>Eukaryota</taxon>
        <taxon>Viridiplantae</taxon>
        <taxon>Streptophyta</taxon>
        <taxon>Embryophyta</taxon>
        <taxon>Tracheophyta</taxon>
        <taxon>Spermatophyta</taxon>
        <taxon>Magnoliopsida</taxon>
        <taxon>eudicotyledons</taxon>
        <taxon>Gunneridae</taxon>
        <taxon>Pentapetalae</taxon>
        <taxon>asterids</taxon>
        <taxon>campanulids</taxon>
        <taxon>Asterales</taxon>
        <taxon>Asteraceae</taxon>
        <taxon>Carduoideae</taxon>
        <taxon>Cardueae</taxon>
        <taxon>Carduinae</taxon>
        <taxon>Cynara</taxon>
    </lineage>
</organism>
<feature type="region of interest" description="Disordered" evidence="9">
    <location>
        <begin position="168"/>
        <end position="201"/>
    </location>
</feature>
<sequence length="201" mass="22981">MESIATDDHDEDDQPTNSSDQEIDQDDHVLGTNHGGRSYECVFCKRGFTTAQALGGHMNIHRKDRAKNSNRSSYSSSNNRSSNYKQDDDDHGCYSGPRFFQPVFASYPPSYLSATPANHHQEGRQLHYFSSTSGDLRPMNYENNHQDHDQVITSASREEERRRISLQFGWSNAEDEDSERRIRGGDKQDELDLELRLGHDP</sequence>
<protein>
    <recommendedName>
        <fullName evidence="10">C2H2-type domain-containing protein</fullName>
    </recommendedName>
</protein>
<evidence type="ECO:0000256" key="6">
    <source>
        <dbReference type="ARBA" id="ARBA00023163"/>
    </source>
</evidence>
<proteinExistence type="predicted"/>
<dbReference type="AlphaFoldDB" id="A0A118JWJ9"/>
<keyword evidence="12" id="KW-1185">Reference proteome</keyword>
<feature type="region of interest" description="Disordered" evidence="9">
    <location>
        <begin position="59"/>
        <end position="92"/>
    </location>
</feature>
<gene>
    <name evidence="11" type="ORF">Ccrd_003617</name>
</gene>
<evidence type="ECO:0000256" key="8">
    <source>
        <dbReference type="PROSITE-ProRule" id="PRU00042"/>
    </source>
</evidence>
<dbReference type="SUPFAM" id="SSF57667">
    <property type="entry name" value="beta-beta-alpha zinc fingers"/>
    <property type="match status" value="1"/>
</dbReference>
<dbReference type="InterPro" id="IPR036236">
    <property type="entry name" value="Znf_C2H2_sf"/>
</dbReference>
<name>A0A118JWJ9_CYNCS</name>
<dbReference type="OrthoDB" id="780709at2759"/>
<dbReference type="Proteomes" id="UP000243975">
    <property type="component" value="Unassembled WGS sequence"/>
</dbReference>
<reference evidence="11 12" key="1">
    <citation type="journal article" date="2016" name="Sci. Rep.">
        <title>The genome sequence of the outbreeding globe artichoke constructed de novo incorporating a phase-aware low-pass sequencing strategy of F1 progeny.</title>
        <authorList>
            <person name="Scaglione D."/>
            <person name="Reyes-Chin-Wo S."/>
            <person name="Acquadro A."/>
            <person name="Froenicke L."/>
            <person name="Portis E."/>
            <person name="Beitel C."/>
            <person name="Tirone M."/>
            <person name="Mauro R."/>
            <person name="Lo Monaco A."/>
            <person name="Mauromicale G."/>
            <person name="Faccioli P."/>
            <person name="Cattivelli L."/>
            <person name="Rieseberg L."/>
            <person name="Michelmore R."/>
            <person name="Lanteri S."/>
        </authorList>
    </citation>
    <scope>NUCLEOTIDE SEQUENCE [LARGE SCALE GENOMIC DNA]</scope>
    <source>
        <strain evidence="11">2C</strain>
    </source>
</reference>
<keyword evidence="7" id="KW-0539">Nucleus</keyword>
<evidence type="ECO:0000256" key="3">
    <source>
        <dbReference type="ARBA" id="ARBA00022771"/>
    </source>
</evidence>
<accession>A0A118JWJ9</accession>
<evidence type="ECO:0000256" key="5">
    <source>
        <dbReference type="ARBA" id="ARBA00023015"/>
    </source>
</evidence>
<dbReference type="InterPro" id="IPR013087">
    <property type="entry name" value="Znf_C2H2_type"/>
</dbReference>
<dbReference type="GO" id="GO:0005634">
    <property type="term" value="C:nucleus"/>
    <property type="evidence" value="ECO:0007669"/>
    <property type="project" value="UniProtKB-SubCell"/>
</dbReference>
<dbReference type="OMA" id="HANYVSE"/>
<keyword evidence="6" id="KW-0804">Transcription</keyword>
<evidence type="ECO:0000256" key="1">
    <source>
        <dbReference type="ARBA" id="ARBA00004123"/>
    </source>
</evidence>
<keyword evidence="5" id="KW-0805">Transcription regulation</keyword>
<keyword evidence="4" id="KW-0862">Zinc</keyword>
<feature type="region of interest" description="Disordered" evidence="9">
    <location>
        <begin position="1"/>
        <end position="31"/>
    </location>
</feature>
<feature type="compositionally biased region" description="Basic and acidic residues" evidence="9">
    <location>
        <begin position="178"/>
        <end position="201"/>
    </location>
</feature>
<evidence type="ECO:0000256" key="7">
    <source>
        <dbReference type="ARBA" id="ARBA00023242"/>
    </source>
</evidence>
<dbReference type="PANTHER" id="PTHR45801:SF117">
    <property type="entry name" value="OS07G0417400 PROTEIN"/>
    <property type="match status" value="1"/>
</dbReference>
<dbReference type="STRING" id="59895.A0A118JWJ9"/>
<dbReference type="InterPro" id="IPR052426">
    <property type="entry name" value="Plant_dev_regulator"/>
</dbReference>
<dbReference type="PROSITE" id="PS00028">
    <property type="entry name" value="ZINC_FINGER_C2H2_1"/>
    <property type="match status" value="1"/>
</dbReference>
<dbReference type="Pfam" id="PF13912">
    <property type="entry name" value="zf-C2H2_6"/>
    <property type="match status" value="1"/>
</dbReference>
<comment type="caution">
    <text evidence="11">The sequence shown here is derived from an EMBL/GenBank/DDBJ whole genome shotgun (WGS) entry which is preliminary data.</text>
</comment>
<evidence type="ECO:0000256" key="4">
    <source>
        <dbReference type="ARBA" id="ARBA00022833"/>
    </source>
</evidence>
<evidence type="ECO:0000313" key="11">
    <source>
        <dbReference type="EMBL" id="KVH94330.1"/>
    </source>
</evidence>